<reference evidence="2" key="1">
    <citation type="submission" date="2021-03" db="EMBL/GenBank/DDBJ databases">
        <title>Draft genome sequence of rust myrtle Austropuccinia psidii MF-1, a brazilian biotype.</title>
        <authorList>
            <person name="Quecine M.C."/>
            <person name="Pachon D.M.R."/>
            <person name="Bonatelli M.L."/>
            <person name="Correr F.H."/>
            <person name="Franceschini L.M."/>
            <person name="Leite T.F."/>
            <person name="Margarido G.R.A."/>
            <person name="Almeida C.A."/>
            <person name="Ferrarezi J.A."/>
            <person name="Labate C.A."/>
        </authorList>
    </citation>
    <scope>NUCLEOTIDE SEQUENCE</scope>
    <source>
        <strain evidence="2">MF-1</strain>
    </source>
</reference>
<organism evidence="2 3">
    <name type="scientific">Austropuccinia psidii MF-1</name>
    <dbReference type="NCBI Taxonomy" id="1389203"/>
    <lineage>
        <taxon>Eukaryota</taxon>
        <taxon>Fungi</taxon>
        <taxon>Dikarya</taxon>
        <taxon>Basidiomycota</taxon>
        <taxon>Pucciniomycotina</taxon>
        <taxon>Pucciniomycetes</taxon>
        <taxon>Pucciniales</taxon>
        <taxon>Sphaerophragmiaceae</taxon>
        <taxon>Austropuccinia</taxon>
    </lineage>
</organism>
<dbReference type="Pfam" id="PF17919">
    <property type="entry name" value="RT_RNaseH_2"/>
    <property type="match status" value="1"/>
</dbReference>
<dbReference type="InterPro" id="IPR041577">
    <property type="entry name" value="RT_RNaseH_2"/>
</dbReference>
<gene>
    <name evidence="2" type="ORF">O181_074997</name>
</gene>
<name>A0A9Q3FBW9_9BASI</name>
<feature type="domain" description="Reverse transcriptase/retrotransposon-derived protein RNase H-like" evidence="1">
    <location>
        <begin position="12"/>
        <end position="88"/>
    </location>
</feature>
<dbReference type="EMBL" id="AVOT02040108">
    <property type="protein sequence ID" value="MBW0535282.1"/>
    <property type="molecule type" value="Genomic_DNA"/>
</dbReference>
<accession>A0A9Q3FBW9</accession>
<evidence type="ECO:0000259" key="1">
    <source>
        <dbReference type="Pfam" id="PF17919"/>
    </source>
</evidence>
<dbReference type="OrthoDB" id="3095879at2759"/>
<dbReference type="AlphaFoldDB" id="A0A9Q3FBW9"/>
<dbReference type="PANTHER" id="PTHR34072">
    <property type="entry name" value="ENZYMATIC POLYPROTEIN-RELATED"/>
    <property type="match status" value="1"/>
</dbReference>
<evidence type="ECO:0000313" key="3">
    <source>
        <dbReference type="Proteomes" id="UP000765509"/>
    </source>
</evidence>
<keyword evidence="3" id="KW-1185">Reference proteome</keyword>
<comment type="caution">
    <text evidence="2">The sequence shown here is derived from an EMBL/GenBank/DDBJ whole genome shotgun (WGS) entry which is preliminary data.</text>
</comment>
<dbReference type="Proteomes" id="UP000765509">
    <property type="component" value="Unassembled WGS sequence"/>
</dbReference>
<protein>
    <recommendedName>
        <fullName evidence="1">Reverse transcriptase/retrotransposon-derived protein RNase H-like domain-containing protein</fullName>
    </recommendedName>
</protein>
<dbReference type="SUPFAM" id="SSF56672">
    <property type="entry name" value="DNA/RNA polymerases"/>
    <property type="match status" value="1"/>
</dbReference>
<proteinExistence type="predicted"/>
<evidence type="ECO:0000313" key="2">
    <source>
        <dbReference type="EMBL" id="MBW0535282.1"/>
    </source>
</evidence>
<sequence>MDSPFFLKEEILSQFQIPKEAFKTAPIVSHYNPFLTSIVESDACDYSLDAVLSQVDDLGRHLIAFAYKKRLPAELKYQIPEKELLGIV</sequence>
<dbReference type="InterPro" id="IPR043502">
    <property type="entry name" value="DNA/RNA_pol_sf"/>
</dbReference>
<dbReference type="PANTHER" id="PTHR34072:SF52">
    <property type="entry name" value="RIBONUCLEASE H"/>
    <property type="match status" value="1"/>
</dbReference>